<evidence type="ECO:0000256" key="2">
    <source>
        <dbReference type="ARBA" id="ARBA00023136"/>
    </source>
</evidence>
<dbReference type="InterPro" id="IPR007110">
    <property type="entry name" value="Ig-like_dom"/>
</dbReference>
<dbReference type="InterPro" id="IPR013783">
    <property type="entry name" value="Ig-like_fold"/>
</dbReference>
<protein>
    <submittedName>
        <fullName evidence="7">Nephrin-like protein</fullName>
    </submittedName>
</protein>
<keyword evidence="2 5" id="KW-0472">Membrane</keyword>
<feature type="domain" description="Ig-like" evidence="6">
    <location>
        <begin position="50"/>
        <end position="182"/>
    </location>
</feature>
<dbReference type="InterPro" id="IPR003598">
    <property type="entry name" value="Ig_sub2"/>
</dbReference>
<feature type="region of interest" description="Disordered" evidence="4">
    <location>
        <begin position="966"/>
        <end position="988"/>
    </location>
</feature>
<dbReference type="Pfam" id="PF08205">
    <property type="entry name" value="C2-set_2"/>
    <property type="match status" value="2"/>
</dbReference>
<dbReference type="SMART" id="SM00408">
    <property type="entry name" value="IGc2"/>
    <property type="match status" value="2"/>
</dbReference>
<sequence length="1235" mass="137794">MFPSSPIKRRSLTTESTSLNTMMNKAIMKSSSLSWKNNHRIEQQESSNQPIMLSLMIDTQFKNEPITHIIGWEGTKTILPCNVSLPLLRNGRYYNDSIDLILWFRGQEQRALYSIDARRTSTMQRAKHFTDDDMLGTRAFIDLSTRPSSLIIDSLKIEDAGEYRCRVDFRRSPSEHRSILLDVLIPPKEVIIMDEFGQRLNDPISPFNEGAHLNLICEAEGGKPRPLLYWYRNDQLLDNQWTITAQGIVRNELFIHKLHRDDQGTTLTCQSLFNVSDESIGQMFPNIIPSSSSSTMTTTTTTTIGTNSAAIPTLSSSLSLWNPRDPEQIRRAILANQLLVGQIFDNNSSSSNQHENLFKLKQSQSSIQLELNLRPLNVRITTVHRPLIDGQMIVINCESDGARPPALLSWWKQSQRLEHAVTEEIGVGNSISNRTFSTIQFVPTINDNGKVLSCRADHPVLPDSSLEDSWILNVLFKPKLTISFGATIQHDNIHERSNVSIECHVSANPIASEIGWIFEGRRLSFVSNNPKSIHHHRGEWNDSWIEFKSNTLLIYNIDRKHSGRYRCMAANVQGEGYSDDILLKVQYKPVCARGQRSLFGVAQREPLQVPCTVESDPEEVTFRWMFNSSQSESMMMIPIDTFQVRPASKSLLLTKSRTSIARYEPKTRYGYGQLLCWATNKLGEQYEPCRFDIIPAGQPQPLQNCMVRNQSSDGLVVRCQPGDDGGLDQQFHLEIFQADQGQMVANLTTSDIVDDGENLGQQILFGNIFNDSIDDHKAVAANPLAQSNNYIEFIVRDIPVSTYVLLLYASNVKGRSNYVTLSATTMHPGSRGSEFLKFTADFGIKPMMYLLITVVIGLVISAIIIMIVSKIRTINRSKGRHRPLSSPTSLSLSKANKSMIKQISIDHNDNNNNNDGSDAHINLDTFDTFTASIQQSSINKLDNHNQNGIGDNCNNLHPVTLLDLTTTSTTNIGPPPQQQSSSSSPFHDHCLGSLLGNNNINSSRINSTTAASYHCGTLPINSNHHSTLYKQIVGENNIDSSINGSPKQQHCQQTHPLSVIIKNPLMEHLSSSQSPSSIDSLPSQPPPMYHTVYASETTTSADSPFFSIHPCQTRSNSNTDTATPLHLLMDVSSYYQHSTDKISNHSSSHTALIPSNYHHSQPNTIGSMTWSQAETLPLGGGSGSSRNGIDSHIGGFLSPTSPISTLSVPFTLQQHQQQHSQLLGSTMIMEEEKFL</sequence>
<comment type="subcellular location">
    <subcellularLocation>
        <location evidence="1">Membrane</location>
        <topology evidence="1">Single-pass membrane protein</topology>
    </subcellularLocation>
</comment>
<dbReference type="EMBL" id="SDOV01000004">
    <property type="protein sequence ID" value="KAH7642614.1"/>
    <property type="molecule type" value="Genomic_DNA"/>
</dbReference>
<dbReference type="InterPro" id="IPR036179">
    <property type="entry name" value="Ig-like_dom_sf"/>
</dbReference>
<feature type="compositionally biased region" description="Low complexity" evidence="4">
    <location>
        <begin position="978"/>
        <end position="988"/>
    </location>
</feature>
<evidence type="ECO:0000256" key="1">
    <source>
        <dbReference type="ARBA" id="ARBA00004167"/>
    </source>
</evidence>
<evidence type="ECO:0000256" key="5">
    <source>
        <dbReference type="SAM" id="Phobius"/>
    </source>
</evidence>
<dbReference type="InterPro" id="IPR003599">
    <property type="entry name" value="Ig_sub"/>
</dbReference>
<dbReference type="Proteomes" id="UP000828236">
    <property type="component" value="Unassembled WGS sequence"/>
</dbReference>
<feature type="domain" description="Ig-like" evidence="6">
    <location>
        <begin position="375"/>
        <end position="473"/>
    </location>
</feature>
<keyword evidence="5" id="KW-0812">Transmembrane</keyword>
<proteinExistence type="predicted"/>
<gene>
    <name evidence="7" type="ORF">HUG17_5661</name>
</gene>
<dbReference type="PANTHER" id="PTHR23278:SF19">
    <property type="entry name" value="OBSCURIN"/>
    <property type="match status" value="1"/>
</dbReference>
<dbReference type="SMART" id="SM00409">
    <property type="entry name" value="IG"/>
    <property type="match status" value="3"/>
</dbReference>
<dbReference type="AlphaFoldDB" id="A0A9D4P198"/>
<dbReference type="Pfam" id="PF13927">
    <property type="entry name" value="Ig_3"/>
    <property type="match status" value="1"/>
</dbReference>
<keyword evidence="3" id="KW-1015">Disulfide bond</keyword>
<feature type="region of interest" description="Disordered" evidence="4">
    <location>
        <begin position="1069"/>
        <end position="1091"/>
    </location>
</feature>
<name>A0A9D4P198_DERFA</name>
<organism evidence="7">
    <name type="scientific">Dermatophagoides farinae</name>
    <name type="common">American house dust mite</name>
    <dbReference type="NCBI Taxonomy" id="6954"/>
    <lineage>
        <taxon>Eukaryota</taxon>
        <taxon>Metazoa</taxon>
        <taxon>Ecdysozoa</taxon>
        <taxon>Arthropoda</taxon>
        <taxon>Chelicerata</taxon>
        <taxon>Arachnida</taxon>
        <taxon>Acari</taxon>
        <taxon>Acariformes</taxon>
        <taxon>Sarcoptiformes</taxon>
        <taxon>Astigmata</taxon>
        <taxon>Psoroptidia</taxon>
        <taxon>Analgoidea</taxon>
        <taxon>Pyroglyphidae</taxon>
        <taxon>Dermatophagoidinae</taxon>
        <taxon>Dermatophagoides</taxon>
    </lineage>
</organism>
<dbReference type="SUPFAM" id="SSF48726">
    <property type="entry name" value="Immunoglobulin"/>
    <property type="match status" value="5"/>
</dbReference>
<dbReference type="GO" id="GO:0016020">
    <property type="term" value="C:membrane"/>
    <property type="evidence" value="ECO:0007669"/>
    <property type="project" value="UniProtKB-SubCell"/>
</dbReference>
<dbReference type="PROSITE" id="PS50835">
    <property type="entry name" value="IG_LIKE"/>
    <property type="match status" value="4"/>
</dbReference>
<feature type="transmembrane region" description="Helical" evidence="5">
    <location>
        <begin position="847"/>
        <end position="868"/>
    </location>
</feature>
<dbReference type="Gene3D" id="2.60.40.10">
    <property type="entry name" value="Immunoglobulins"/>
    <property type="match status" value="5"/>
</dbReference>
<evidence type="ECO:0000256" key="4">
    <source>
        <dbReference type="SAM" id="MobiDB-lite"/>
    </source>
</evidence>
<feature type="compositionally biased region" description="Low complexity" evidence="4">
    <location>
        <begin position="1069"/>
        <end position="1082"/>
    </location>
</feature>
<evidence type="ECO:0000313" key="7">
    <source>
        <dbReference type="EMBL" id="KAH7642614.1"/>
    </source>
</evidence>
<dbReference type="InterPro" id="IPR013162">
    <property type="entry name" value="CD80_C2-set"/>
</dbReference>
<feature type="domain" description="Ig-like" evidence="6">
    <location>
        <begin position="478"/>
        <end position="584"/>
    </location>
</feature>
<keyword evidence="5" id="KW-1133">Transmembrane helix</keyword>
<reference evidence="7" key="2">
    <citation type="journal article" date="2021" name="World Allergy Organ. J.">
        <title>Chromosome-level assembly of Dermatophagoides farinae genome and transcriptome reveals two novel allergens Der f 37 and Der f 39.</title>
        <authorList>
            <person name="Chen J."/>
            <person name="Cai Z."/>
            <person name="Fan D."/>
            <person name="Hu J."/>
            <person name="Hou Y."/>
            <person name="He Y."/>
            <person name="Zhang Z."/>
            <person name="Zhao Z."/>
            <person name="Gao P."/>
            <person name="Hu W."/>
            <person name="Sun J."/>
            <person name="Li J."/>
            <person name="Ji K."/>
        </authorList>
    </citation>
    <scope>NUCLEOTIDE SEQUENCE</scope>
    <source>
        <strain evidence="7">JKM2019</strain>
    </source>
</reference>
<evidence type="ECO:0000259" key="6">
    <source>
        <dbReference type="PROSITE" id="PS50835"/>
    </source>
</evidence>
<dbReference type="PANTHER" id="PTHR23278">
    <property type="entry name" value="SIDESTEP PROTEIN"/>
    <property type="match status" value="1"/>
</dbReference>
<comment type="caution">
    <text evidence="7">The sequence shown here is derived from an EMBL/GenBank/DDBJ whole genome shotgun (WGS) entry which is preliminary data.</text>
</comment>
<feature type="domain" description="Ig-like" evidence="6">
    <location>
        <begin position="187"/>
        <end position="270"/>
    </location>
</feature>
<accession>A0A9D4P198</accession>
<reference evidence="7" key="1">
    <citation type="submission" date="2020-06" db="EMBL/GenBank/DDBJ databases">
        <authorList>
            <person name="Ji K."/>
            <person name="Li J."/>
        </authorList>
    </citation>
    <scope>NUCLEOTIDE SEQUENCE</scope>
    <source>
        <strain evidence="7">JKM2019</strain>
        <tissue evidence="7">Whole body</tissue>
    </source>
</reference>
<evidence type="ECO:0000256" key="3">
    <source>
        <dbReference type="ARBA" id="ARBA00023157"/>
    </source>
</evidence>